<dbReference type="Gene3D" id="3.20.20.450">
    <property type="entry name" value="EAL domain"/>
    <property type="match status" value="1"/>
</dbReference>
<dbReference type="Pfam" id="PF00563">
    <property type="entry name" value="EAL"/>
    <property type="match status" value="1"/>
</dbReference>
<dbReference type="GO" id="GO:0071111">
    <property type="term" value="F:cyclic-guanylate-specific phosphodiesterase activity"/>
    <property type="evidence" value="ECO:0007669"/>
    <property type="project" value="UniProtKB-EC"/>
</dbReference>
<evidence type="ECO:0000313" key="6">
    <source>
        <dbReference type="Proteomes" id="UP000520592"/>
    </source>
</evidence>
<dbReference type="SMART" id="SM00052">
    <property type="entry name" value="EAL"/>
    <property type="match status" value="1"/>
</dbReference>
<evidence type="ECO:0000259" key="3">
    <source>
        <dbReference type="PROSITE" id="PS50883"/>
    </source>
</evidence>
<dbReference type="Gene3D" id="3.30.70.270">
    <property type="match status" value="1"/>
</dbReference>
<dbReference type="PROSITE" id="PS50887">
    <property type="entry name" value="GGDEF"/>
    <property type="match status" value="1"/>
</dbReference>
<evidence type="ECO:0000256" key="1">
    <source>
        <dbReference type="ARBA" id="ARBA00012282"/>
    </source>
</evidence>
<dbReference type="CDD" id="cd01949">
    <property type="entry name" value="GGDEF"/>
    <property type="match status" value="1"/>
</dbReference>
<evidence type="ECO:0000256" key="2">
    <source>
        <dbReference type="ARBA" id="ARBA00022636"/>
    </source>
</evidence>
<feature type="domain" description="EAL" evidence="3">
    <location>
        <begin position="291"/>
        <end position="544"/>
    </location>
</feature>
<dbReference type="SMART" id="SM00267">
    <property type="entry name" value="GGDEF"/>
    <property type="match status" value="1"/>
</dbReference>
<accession>A0A7Y7YGB6</accession>
<dbReference type="Proteomes" id="UP000520592">
    <property type="component" value="Unassembled WGS sequence"/>
</dbReference>
<dbReference type="Gene3D" id="3.30.450.20">
    <property type="entry name" value="PAS domain"/>
    <property type="match status" value="1"/>
</dbReference>
<name>A0A7Y7YGB6_9PSED</name>
<dbReference type="EMBL" id="JACAQD010000035">
    <property type="protein sequence ID" value="NWC35743.1"/>
    <property type="molecule type" value="Genomic_DNA"/>
</dbReference>
<dbReference type="SUPFAM" id="SSF141868">
    <property type="entry name" value="EAL domain-like"/>
    <property type="match status" value="1"/>
</dbReference>
<dbReference type="InterPro" id="IPR001633">
    <property type="entry name" value="EAL_dom"/>
</dbReference>
<dbReference type="RefSeq" id="WP_177063183.1">
    <property type="nucleotide sequence ID" value="NZ_JACAPS010000055.1"/>
</dbReference>
<evidence type="ECO:0000313" key="5">
    <source>
        <dbReference type="EMBL" id="NWC35743.1"/>
    </source>
</evidence>
<dbReference type="PROSITE" id="PS50883">
    <property type="entry name" value="EAL"/>
    <property type="match status" value="1"/>
</dbReference>
<keyword evidence="2" id="KW-0973">c-di-GMP</keyword>
<dbReference type="InterPro" id="IPR035919">
    <property type="entry name" value="EAL_sf"/>
</dbReference>
<dbReference type="InterPro" id="IPR043128">
    <property type="entry name" value="Rev_trsase/Diguanyl_cyclase"/>
</dbReference>
<dbReference type="SUPFAM" id="SSF55073">
    <property type="entry name" value="Nucleotide cyclase"/>
    <property type="match status" value="1"/>
</dbReference>
<dbReference type="InterPro" id="IPR052155">
    <property type="entry name" value="Biofilm_reg_signaling"/>
</dbReference>
<dbReference type="Pfam" id="PF00990">
    <property type="entry name" value="GGDEF"/>
    <property type="match status" value="1"/>
</dbReference>
<protein>
    <recommendedName>
        <fullName evidence="1">cyclic-guanylate-specific phosphodiesterase</fullName>
        <ecNumber evidence="1">3.1.4.52</ecNumber>
    </recommendedName>
</protein>
<dbReference type="SUPFAM" id="SSF55785">
    <property type="entry name" value="PYP-like sensor domain (PAS domain)"/>
    <property type="match status" value="1"/>
</dbReference>
<sequence length="544" mass="60335">MARLGHWQFDYRQVALRLSAQACRMVDKPRHWSPSRNEALALLVPEDRRRVVGRIRQALSERTTSLALEYCVAMGKQQLHLYSCLRVEYAVDGTPLQMLATVQDISELKTCQQRLHALTFHDALTGLPNRELFKEHLQQASLQAKHSGHQVAVAILDLDNFKVINNTLGQESGDELLREAAARLQSFEHGDNTVARLGGAEFALIFTGVSTTIDLDNLGRKILHSITGIYGLQDQEVFVSGSLGIASSPTDADSASKLLQHADSAMSYAKLQGRNNVQRYSPRLTQQTAERLALAASLRHAQHNGELSLHFQPQINLANGHLIGAEALLRWNHPQHGQVSPDTFIPIAEEAGLIVGIGEWVLDQACRCAVAWNSGNRYPPLKIAVNLSPRQFQRSDLISSIRTILQVTGCKPGWLELEITEGLLLDNSIAVREVLEQLNAMGLSIAIDDFGTGYSALGYLSRLPIETLKIDRTFIYDIEHNRDSAELVKSIISMAHSLRLSLVAEGVEEAFQQAFLQCYGCHTAQGWLYGKAMPQEDFENLLLA</sequence>
<proteinExistence type="predicted"/>
<dbReference type="InterPro" id="IPR000160">
    <property type="entry name" value="GGDEF_dom"/>
</dbReference>
<dbReference type="InterPro" id="IPR035965">
    <property type="entry name" value="PAS-like_dom_sf"/>
</dbReference>
<dbReference type="EC" id="3.1.4.52" evidence="1"/>
<dbReference type="CDD" id="cd01948">
    <property type="entry name" value="EAL"/>
    <property type="match status" value="1"/>
</dbReference>
<evidence type="ECO:0000259" key="4">
    <source>
        <dbReference type="PROSITE" id="PS50887"/>
    </source>
</evidence>
<feature type="domain" description="GGDEF" evidence="4">
    <location>
        <begin position="149"/>
        <end position="282"/>
    </location>
</feature>
<dbReference type="InterPro" id="IPR029787">
    <property type="entry name" value="Nucleotide_cyclase"/>
</dbReference>
<dbReference type="PANTHER" id="PTHR44757:SF2">
    <property type="entry name" value="BIOFILM ARCHITECTURE MAINTENANCE PROTEIN MBAA"/>
    <property type="match status" value="1"/>
</dbReference>
<dbReference type="FunFam" id="3.20.20.450:FF:000001">
    <property type="entry name" value="Cyclic di-GMP phosphodiesterase yahA"/>
    <property type="match status" value="1"/>
</dbReference>
<dbReference type="AlphaFoldDB" id="A0A7Y7YGB6"/>
<reference evidence="5 6" key="1">
    <citation type="submission" date="2020-04" db="EMBL/GenBank/DDBJ databases">
        <title>Molecular characterization of pseudomonads from Agaricus bisporus reveal novel blotch 2 pathogens in Western Europe.</title>
        <authorList>
            <person name="Taparia T."/>
            <person name="Krijger M."/>
            <person name="Haynes E."/>
            <person name="Elpinstone J.G."/>
            <person name="Noble R."/>
            <person name="Van Der Wolf J."/>
        </authorList>
    </citation>
    <scope>NUCLEOTIDE SEQUENCE [LARGE SCALE GENOMIC DNA]</scope>
    <source>
        <strain evidence="5 6">IPO3737</strain>
    </source>
</reference>
<gene>
    <name evidence="5" type="ORF">HX876_25575</name>
</gene>
<dbReference type="PANTHER" id="PTHR44757">
    <property type="entry name" value="DIGUANYLATE CYCLASE DGCP"/>
    <property type="match status" value="1"/>
</dbReference>
<comment type="caution">
    <text evidence="5">The sequence shown here is derived from an EMBL/GenBank/DDBJ whole genome shotgun (WGS) entry which is preliminary data.</text>
</comment>
<organism evidence="5 6">
    <name type="scientific">Pseudomonas gingeri</name>
    <dbReference type="NCBI Taxonomy" id="117681"/>
    <lineage>
        <taxon>Bacteria</taxon>
        <taxon>Pseudomonadati</taxon>
        <taxon>Pseudomonadota</taxon>
        <taxon>Gammaproteobacteria</taxon>
        <taxon>Pseudomonadales</taxon>
        <taxon>Pseudomonadaceae</taxon>
        <taxon>Pseudomonas</taxon>
    </lineage>
</organism>
<dbReference type="NCBIfam" id="TIGR00254">
    <property type="entry name" value="GGDEF"/>
    <property type="match status" value="1"/>
</dbReference>